<evidence type="ECO:0000256" key="5">
    <source>
        <dbReference type="SAM" id="Phobius"/>
    </source>
</evidence>
<feature type="transmembrane region" description="Helical" evidence="5">
    <location>
        <begin position="85"/>
        <end position="101"/>
    </location>
</feature>
<protein>
    <submittedName>
        <fullName evidence="7">GDP-fucose transporter 1</fullName>
    </submittedName>
</protein>
<evidence type="ECO:0000313" key="8">
    <source>
        <dbReference type="Proteomes" id="UP000286415"/>
    </source>
</evidence>
<feature type="domain" description="Sugar phosphate transporter" evidence="6">
    <location>
        <begin position="15"/>
        <end position="306"/>
    </location>
</feature>
<dbReference type="Pfam" id="PF03151">
    <property type="entry name" value="TPT"/>
    <property type="match status" value="1"/>
</dbReference>
<feature type="transmembrane region" description="Helical" evidence="5">
    <location>
        <begin position="113"/>
        <end position="133"/>
    </location>
</feature>
<evidence type="ECO:0000256" key="4">
    <source>
        <dbReference type="ARBA" id="ARBA00023136"/>
    </source>
</evidence>
<comment type="caution">
    <text evidence="7">The sequence shown here is derived from an EMBL/GenBank/DDBJ whole genome shotgun (WGS) entry which is preliminary data.</text>
</comment>
<evidence type="ECO:0000313" key="7">
    <source>
        <dbReference type="EMBL" id="KAG5452132.1"/>
    </source>
</evidence>
<accession>A0A8T1MTC4</accession>
<evidence type="ECO:0000256" key="1">
    <source>
        <dbReference type="ARBA" id="ARBA00004141"/>
    </source>
</evidence>
<evidence type="ECO:0000256" key="2">
    <source>
        <dbReference type="ARBA" id="ARBA00022692"/>
    </source>
</evidence>
<dbReference type="EMBL" id="NIRI02000042">
    <property type="protein sequence ID" value="KAG5452132.1"/>
    <property type="molecule type" value="Genomic_DNA"/>
</dbReference>
<dbReference type="InterPro" id="IPR050186">
    <property type="entry name" value="TPT_transporter"/>
</dbReference>
<dbReference type="OrthoDB" id="5547497at2759"/>
<dbReference type="GO" id="GO:0016020">
    <property type="term" value="C:membrane"/>
    <property type="evidence" value="ECO:0007669"/>
    <property type="project" value="UniProtKB-SubCell"/>
</dbReference>
<organism evidence="7 8">
    <name type="scientific">Clonorchis sinensis</name>
    <name type="common">Chinese liver fluke</name>
    <dbReference type="NCBI Taxonomy" id="79923"/>
    <lineage>
        <taxon>Eukaryota</taxon>
        <taxon>Metazoa</taxon>
        <taxon>Spiralia</taxon>
        <taxon>Lophotrochozoa</taxon>
        <taxon>Platyhelminthes</taxon>
        <taxon>Trematoda</taxon>
        <taxon>Digenea</taxon>
        <taxon>Opisthorchiida</taxon>
        <taxon>Opisthorchiata</taxon>
        <taxon>Opisthorchiidae</taxon>
        <taxon>Clonorchis</taxon>
    </lineage>
</organism>
<dbReference type="Proteomes" id="UP000286415">
    <property type="component" value="Unassembled WGS sequence"/>
</dbReference>
<proteinExistence type="predicted"/>
<gene>
    <name evidence="7" type="ORF">CSKR_201599</name>
</gene>
<feature type="transmembrane region" description="Helical" evidence="5">
    <location>
        <begin position="164"/>
        <end position="186"/>
    </location>
</feature>
<feature type="transmembrane region" description="Helical" evidence="5">
    <location>
        <begin position="12"/>
        <end position="33"/>
    </location>
</feature>
<keyword evidence="3 5" id="KW-1133">Transmembrane helix</keyword>
<keyword evidence="2 5" id="KW-0812">Transmembrane</keyword>
<name>A0A8T1MTC4_CLOSI</name>
<keyword evidence="8" id="KW-1185">Reference proteome</keyword>
<reference evidence="7 8" key="2">
    <citation type="journal article" date="2021" name="Genomics">
        <title>High-quality reference genome for Clonorchis sinensis.</title>
        <authorList>
            <person name="Young N.D."/>
            <person name="Stroehlein A.J."/>
            <person name="Kinkar L."/>
            <person name="Wang T."/>
            <person name="Sohn W.M."/>
            <person name="Chang B.C.H."/>
            <person name="Kaur P."/>
            <person name="Weisz D."/>
            <person name="Dudchenko O."/>
            <person name="Aiden E.L."/>
            <person name="Korhonen P.K."/>
            <person name="Gasser R.B."/>
        </authorList>
    </citation>
    <scope>NUCLEOTIDE SEQUENCE [LARGE SCALE GENOMIC DNA]</scope>
    <source>
        <strain evidence="7">Cs-k2</strain>
    </source>
</reference>
<sequence>MSKSCTTETFRIFRVVAAYWVVSISLVFINKWLLRQSTDTPDAPLFVTCFQCATTALLCYVAMFVSQKMPDRVSFPRLDYSLKTAVDVLPLSIVFVLMVSFNNLCLKHLNVSFYYLARSLTTVFNVIFTYFILKTRTSQNALICCTVIVLGYGYGVNIEGSLGSLSLLGAVFGISSSITCALNSIFTARSLPLVDGSVWRLTFYNNVNAVILFIPYILLVESGNLVGSFWFSHRFWSMMILSGVFGFAIGYVSALQIQVTSPLTHNVCGTAKAAAQTVLAVLIYAEIKTFSWWMSNIVVLLGSAAYTYVRHRELNSNFEANKESQNASAELAYTSLGSKTTIV</sequence>
<evidence type="ECO:0000256" key="3">
    <source>
        <dbReference type="ARBA" id="ARBA00022989"/>
    </source>
</evidence>
<feature type="transmembrane region" description="Helical" evidence="5">
    <location>
        <begin position="140"/>
        <end position="158"/>
    </location>
</feature>
<reference evidence="7 8" key="1">
    <citation type="journal article" date="2018" name="Biotechnol. Adv.">
        <title>Improved genomic resources and new bioinformatic workflow for the carcinogenic parasite Clonorchis sinensis: Biotechnological implications.</title>
        <authorList>
            <person name="Wang D."/>
            <person name="Korhonen P.K."/>
            <person name="Gasser R.B."/>
            <person name="Young N.D."/>
        </authorList>
    </citation>
    <scope>NUCLEOTIDE SEQUENCE [LARGE SCALE GENOMIC DNA]</scope>
    <source>
        <strain evidence="7">Cs-k2</strain>
    </source>
</reference>
<comment type="subcellular location">
    <subcellularLocation>
        <location evidence="1">Membrane</location>
        <topology evidence="1">Multi-pass membrane protein</topology>
    </subcellularLocation>
</comment>
<evidence type="ECO:0000259" key="6">
    <source>
        <dbReference type="Pfam" id="PF03151"/>
    </source>
</evidence>
<feature type="transmembrane region" description="Helical" evidence="5">
    <location>
        <begin position="45"/>
        <end position="65"/>
    </location>
</feature>
<feature type="transmembrane region" description="Helical" evidence="5">
    <location>
        <begin position="198"/>
        <end position="219"/>
    </location>
</feature>
<dbReference type="AlphaFoldDB" id="A0A8T1MTC4"/>
<keyword evidence="4 5" id="KW-0472">Membrane</keyword>
<dbReference type="PANTHER" id="PTHR11132">
    <property type="entry name" value="SOLUTE CARRIER FAMILY 35"/>
    <property type="match status" value="1"/>
</dbReference>
<feature type="transmembrane region" description="Helical" evidence="5">
    <location>
        <begin position="235"/>
        <end position="255"/>
    </location>
</feature>
<dbReference type="InterPro" id="IPR004853">
    <property type="entry name" value="Sugar_P_trans_dom"/>
</dbReference>